<accession>A0A5J4ZIE7</accession>
<evidence type="ECO:0000313" key="2">
    <source>
        <dbReference type="Proteomes" id="UP000325577"/>
    </source>
</evidence>
<protein>
    <submittedName>
        <fullName evidence="1">Uncharacterized protein</fullName>
    </submittedName>
</protein>
<gene>
    <name evidence="1" type="ORF">F0562_017659</name>
</gene>
<dbReference type="AlphaFoldDB" id="A0A5J4ZIE7"/>
<evidence type="ECO:0000313" key="1">
    <source>
        <dbReference type="EMBL" id="KAA8517366.1"/>
    </source>
</evidence>
<sequence length="122" mass="13886">MVGETIANGVASEAVDQTVAEIFGKEDLRSSDVVMLEKRWRRCKGDTDEATGSLWRYWVSCLGDGRSEMDGVATEYMDFRNLLCLKLGLCTNMWARDWFGLVRLEVLGAVDLQNLMQQIWEN</sequence>
<keyword evidence="2" id="KW-1185">Reference proteome</keyword>
<proteinExistence type="predicted"/>
<name>A0A5J4ZIE7_9ASTE</name>
<organism evidence="1 2">
    <name type="scientific">Nyssa sinensis</name>
    <dbReference type="NCBI Taxonomy" id="561372"/>
    <lineage>
        <taxon>Eukaryota</taxon>
        <taxon>Viridiplantae</taxon>
        <taxon>Streptophyta</taxon>
        <taxon>Embryophyta</taxon>
        <taxon>Tracheophyta</taxon>
        <taxon>Spermatophyta</taxon>
        <taxon>Magnoliopsida</taxon>
        <taxon>eudicotyledons</taxon>
        <taxon>Gunneridae</taxon>
        <taxon>Pentapetalae</taxon>
        <taxon>asterids</taxon>
        <taxon>Cornales</taxon>
        <taxon>Nyssaceae</taxon>
        <taxon>Nyssa</taxon>
    </lineage>
</organism>
<reference evidence="1 2" key="1">
    <citation type="submission" date="2019-09" db="EMBL/GenBank/DDBJ databases">
        <title>A chromosome-level genome assembly of the Chinese tupelo Nyssa sinensis.</title>
        <authorList>
            <person name="Yang X."/>
            <person name="Kang M."/>
            <person name="Yang Y."/>
            <person name="Xiong H."/>
            <person name="Wang M."/>
            <person name="Zhang Z."/>
            <person name="Wang Z."/>
            <person name="Wu H."/>
            <person name="Ma T."/>
            <person name="Liu J."/>
            <person name="Xi Z."/>
        </authorList>
    </citation>
    <scope>NUCLEOTIDE SEQUENCE [LARGE SCALE GENOMIC DNA]</scope>
    <source>
        <strain evidence="1">J267</strain>
        <tissue evidence="1">Leaf</tissue>
    </source>
</reference>
<dbReference type="EMBL" id="CM018051">
    <property type="protein sequence ID" value="KAA8517366.1"/>
    <property type="molecule type" value="Genomic_DNA"/>
</dbReference>
<dbReference type="Proteomes" id="UP000325577">
    <property type="component" value="Linkage Group LG8"/>
</dbReference>